<evidence type="ECO:0000256" key="3">
    <source>
        <dbReference type="ARBA" id="ARBA00022576"/>
    </source>
</evidence>
<evidence type="ECO:0000313" key="10">
    <source>
        <dbReference type="Proteomes" id="UP000224915"/>
    </source>
</evidence>
<dbReference type="InterPro" id="IPR004838">
    <property type="entry name" value="NHTrfase_class1_PyrdxlP-BS"/>
</dbReference>
<dbReference type="InterPro" id="IPR015421">
    <property type="entry name" value="PyrdxlP-dep_Trfase_major"/>
</dbReference>
<dbReference type="PANTHER" id="PTHR46383">
    <property type="entry name" value="ASPARTATE AMINOTRANSFERASE"/>
    <property type="match status" value="1"/>
</dbReference>
<evidence type="ECO:0000313" key="9">
    <source>
        <dbReference type="EMBL" id="PFG19620.1"/>
    </source>
</evidence>
<dbReference type="EC" id="2.6.1.-" evidence="6"/>
<proteinExistence type="inferred from homology"/>
<evidence type="ECO:0000256" key="2">
    <source>
        <dbReference type="ARBA" id="ARBA00007441"/>
    </source>
</evidence>
<evidence type="ECO:0000256" key="6">
    <source>
        <dbReference type="RuleBase" id="RU000481"/>
    </source>
</evidence>
<keyword evidence="4 6" id="KW-0808">Transferase</keyword>
<dbReference type="PANTHER" id="PTHR46383:SF2">
    <property type="entry name" value="AMINOTRANSFERASE"/>
    <property type="match status" value="1"/>
</dbReference>
<evidence type="ECO:0000256" key="7">
    <source>
        <dbReference type="SAM" id="MobiDB-lite"/>
    </source>
</evidence>
<keyword evidence="10" id="KW-1185">Reference proteome</keyword>
<evidence type="ECO:0000256" key="4">
    <source>
        <dbReference type="ARBA" id="ARBA00022679"/>
    </source>
</evidence>
<dbReference type="Gene3D" id="3.40.640.10">
    <property type="entry name" value="Type I PLP-dependent aspartate aminotransferase-like (Major domain)"/>
    <property type="match status" value="1"/>
</dbReference>
<dbReference type="InterPro" id="IPR015424">
    <property type="entry name" value="PyrdxlP-dep_Trfase"/>
</dbReference>
<evidence type="ECO:0000256" key="1">
    <source>
        <dbReference type="ARBA" id="ARBA00001933"/>
    </source>
</evidence>
<dbReference type="InterPro" id="IPR004839">
    <property type="entry name" value="Aminotransferase_I/II_large"/>
</dbReference>
<dbReference type="GO" id="GO:0008483">
    <property type="term" value="F:transaminase activity"/>
    <property type="evidence" value="ECO:0007669"/>
    <property type="project" value="UniProtKB-KW"/>
</dbReference>
<dbReference type="GO" id="GO:0006520">
    <property type="term" value="P:amino acid metabolic process"/>
    <property type="evidence" value="ECO:0007669"/>
    <property type="project" value="InterPro"/>
</dbReference>
<dbReference type="AlphaFoldDB" id="A0A2A9D199"/>
<feature type="domain" description="Aminotransferase class I/classII large" evidence="8">
    <location>
        <begin position="53"/>
        <end position="404"/>
    </location>
</feature>
<sequence>MISLTRAVGAARQNGAMSAPTPTPPRAPAPSLRSAMPPFEVMEMIERAARHPDPLVLCVGEPGGGAPASVRDAAREALTGTLGYTPAAGMPALLDAIAGHYRAWYDLEVDPGRVMVTTGASGGFMIAALCALEPGDAVALTVPGYPAYRNLLSALGAEVVEIRVGPHEQFRLTPAALERAHRIRPLRAVVLASPGNPTGTMLAAREVAALAAWCAEAGVILISDEIYHGLTYTGSRGACALTAGRPDHTVIVGSFSKYWGMTGWRLGWLVLPESFVPAARALGSNLQLAAPTLAQTAALGAFTPQAYAECDARVAETARAREIVLDWAPRLGWRSIAPPDGAFYLWAQVSGSGLTSREYCSRLLDHTGVALAPGGDFDTREGDDWVRLSFSPGSAVVAAACERIAAWSVTAHARG</sequence>
<evidence type="ECO:0000259" key="8">
    <source>
        <dbReference type="Pfam" id="PF00155"/>
    </source>
</evidence>
<dbReference type="PROSITE" id="PS00105">
    <property type="entry name" value="AA_TRANSFER_CLASS_1"/>
    <property type="match status" value="1"/>
</dbReference>
<reference evidence="9 10" key="1">
    <citation type="submission" date="2017-10" db="EMBL/GenBank/DDBJ databases">
        <title>Sequencing the genomes of 1000 actinobacteria strains.</title>
        <authorList>
            <person name="Klenk H.-P."/>
        </authorList>
    </citation>
    <scope>NUCLEOTIDE SEQUENCE [LARGE SCALE GENOMIC DNA]</scope>
    <source>
        <strain evidence="9 10">DSM 21801</strain>
    </source>
</reference>
<comment type="similarity">
    <text evidence="2 6">Belongs to the class-I pyridoxal-phosphate-dependent aminotransferase family.</text>
</comment>
<name>A0A2A9D199_9MICO</name>
<dbReference type="InterPro" id="IPR050596">
    <property type="entry name" value="AspAT/PAT-like"/>
</dbReference>
<dbReference type="EMBL" id="PDJD01000001">
    <property type="protein sequence ID" value="PFG19620.1"/>
    <property type="molecule type" value="Genomic_DNA"/>
</dbReference>
<dbReference type="CDD" id="cd00609">
    <property type="entry name" value="AAT_like"/>
    <property type="match status" value="1"/>
</dbReference>
<comment type="cofactor">
    <cofactor evidence="1 6">
        <name>pyridoxal 5'-phosphate</name>
        <dbReference type="ChEBI" id="CHEBI:597326"/>
    </cofactor>
</comment>
<dbReference type="Pfam" id="PF00155">
    <property type="entry name" value="Aminotran_1_2"/>
    <property type="match status" value="1"/>
</dbReference>
<organism evidence="9 10">
    <name type="scientific">Serinibacter salmoneus</name>
    <dbReference type="NCBI Taxonomy" id="556530"/>
    <lineage>
        <taxon>Bacteria</taxon>
        <taxon>Bacillati</taxon>
        <taxon>Actinomycetota</taxon>
        <taxon>Actinomycetes</taxon>
        <taxon>Micrococcales</taxon>
        <taxon>Beutenbergiaceae</taxon>
        <taxon>Serinibacter</taxon>
    </lineage>
</organism>
<evidence type="ECO:0000256" key="5">
    <source>
        <dbReference type="ARBA" id="ARBA00022898"/>
    </source>
</evidence>
<dbReference type="Proteomes" id="UP000224915">
    <property type="component" value="Unassembled WGS sequence"/>
</dbReference>
<protein>
    <recommendedName>
        <fullName evidence="6">Aminotransferase</fullName>
        <ecNumber evidence="6">2.6.1.-</ecNumber>
    </recommendedName>
</protein>
<accession>A0A2A9D199</accession>
<gene>
    <name evidence="9" type="ORF">ATL40_1188</name>
</gene>
<dbReference type="SUPFAM" id="SSF53383">
    <property type="entry name" value="PLP-dependent transferases"/>
    <property type="match status" value="1"/>
</dbReference>
<keyword evidence="3 6" id="KW-0032">Aminotransferase</keyword>
<feature type="region of interest" description="Disordered" evidence="7">
    <location>
        <begin position="1"/>
        <end position="32"/>
    </location>
</feature>
<keyword evidence="5" id="KW-0663">Pyridoxal phosphate</keyword>
<comment type="caution">
    <text evidence="9">The sequence shown here is derived from an EMBL/GenBank/DDBJ whole genome shotgun (WGS) entry which is preliminary data.</text>
</comment>
<dbReference type="GO" id="GO:0030170">
    <property type="term" value="F:pyridoxal phosphate binding"/>
    <property type="evidence" value="ECO:0007669"/>
    <property type="project" value="InterPro"/>
</dbReference>